<sequence length="125" mass="13877">MKKKTLQFLAGCLLVFGTACYYDTEIEEDLIPPPEDEITYTEDVQPIISRYNCTQCHNGLEPAPDLREESTPDSLFPDYVVPGDGAGSVFYQRLPGNGNHPNVGINLSNSEIDLIEAWIDRGALE</sequence>
<comment type="caution">
    <text evidence="2">The sequence shown here is derived from an EMBL/GenBank/DDBJ whole genome shotgun (WGS) entry which is preliminary data.</text>
</comment>
<evidence type="ECO:0008006" key="4">
    <source>
        <dbReference type="Google" id="ProtNLM"/>
    </source>
</evidence>
<dbReference type="PROSITE" id="PS51257">
    <property type="entry name" value="PROKAR_LIPOPROTEIN"/>
    <property type="match status" value="1"/>
</dbReference>
<reference evidence="2" key="1">
    <citation type="submission" date="2023-06" db="EMBL/GenBank/DDBJ databases">
        <title>Robiginitalea aurantiacus sp. nov. and Algoriphagus sediminis sp. nov., isolated from coastal sediment.</title>
        <authorList>
            <person name="Zhou Z.Y."/>
            <person name="An J."/>
            <person name="Jia Y.W."/>
            <person name="Du Z.J."/>
        </authorList>
    </citation>
    <scope>NUCLEOTIDE SEQUENCE</scope>
    <source>
        <strain evidence="2">M39</strain>
    </source>
</reference>
<evidence type="ECO:0000256" key="1">
    <source>
        <dbReference type="SAM" id="SignalP"/>
    </source>
</evidence>
<proteinExistence type="predicted"/>
<feature type="signal peptide" evidence="1">
    <location>
        <begin position="1"/>
        <end position="21"/>
    </location>
</feature>
<evidence type="ECO:0000313" key="2">
    <source>
        <dbReference type="EMBL" id="MDM9632095.1"/>
    </source>
</evidence>
<protein>
    <recommendedName>
        <fullName evidence="4">Cytochrome c domain-containing protein</fullName>
    </recommendedName>
</protein>
<feature type="chain" id="PRO_5045172742" description="Cytochrome c domain-containing protein" evidence="1">
    <location>
        <begin position="22"/>
        <end position="125"/>
    </location>
</feature>
<evidence type="ECO:0000313" key="3">
    <source>
        <dbReference type="Proteomes" id="UP001174839"/>
    </source>
</evidence>
<dbReference type="Proteomes" id="UP001174839">
    <property type="component" value="Unassembled WGS sequence"/>
</dbReference>
<keyword evidence="1" id="KW-0732">Signal</keyword>
<name>A0ABT7WGP6_9FLAO</name>
<dbReference type="RefSeq" id="WP_289725453.1">
    <property type="nucleotide sequence ID" value="NZ_JAUDUY010000005.1"/>
</dbReference>
<accession>A0ABT7WGP6</accession>
<gene>
    <name evidence="2" type="ORF">QU605_11455</name>
</gene>
<dbReference type="EMBL" id="JAUDUY010000005">
    <property type="protein sequence ID" value="MDM9632095.1"/>
    <property type="molecule type" value="Genomic_DNA"/>
</dbReference>
<keyword evidence="3" id="KW-1185">Reference proteome</keyword>
<organism evidence="2 3">
    <name type="scientific">Robiginitalea aurantiaca</name>
    <dbReference type="NCBI Taxonomy" id="3056915"/>
    <lineage>
        <taxon>Bacteria</taxon>
        <taxon>Pseudomonadati</taxon>
        <taxon>Bacteroidota</taxon>
        <taxon>Flavobacteriia</taxon>
        <taxon>Flavobacteriales</taxon>
        <taxon>Flavobacteriaceae</taxon>
        <taxon>Robiginitalea</taxon>
    </lineage>
</organism>